<accession>A0ABT1RUI7</accession>
<keyword evidence="3" id="KW-1185">Reference proteome</keyword>
<dbReference type="SUPFAM" id="SSF81301">
    <property type="entry name" value="Nucleotidyltransferase"/>
    <property type="match status" value="1"/>
</dbReference>
<dbReference type="EMBL" id="JANFZH010000001">
    <property type="protein sequence ID" value="MCQ4838295.1"/>
    <property type="molecule type" value="Genomic_DNA"/>
</dbReference>
<evidence type="ECO:0000313" key="3">
    <source>
        <dbReference type="Proteomes" id="UP001524473"/>
    </source>
</evidence>
<dbReference type="Gene3D" id="3.30.460.10">
    <property type="entry name" value="Beta Polymerase, domain 2"/>
    <property type="match status" value="1"/>
</dbReference>
<sequence length="230" mass="25966">MMLQIDLWSEAFAEKLKEAFGTRLKFLGYQGSYGRGEAAPQSDIDIVTVLDHVDTDDLNRYRLLVREMPHGELACGFLCGTRELYHWPKFDLYGLLLDTKPVWGNLLDWIPALTAGSLREALQIGVSNLYHAACHTYLYHENPKTALSALGKQAFFCLRFCSLLKDGVYRAAKKDLFPCLDSREKALLSLSLEPERTAGFSDKETADAYTLLLQWCGDILSKEEESSRGE</sequence>
<reference evidence="2 3" key="1">
    <citation type="submission" date="2022-06" db="EMBL/GenBank/DDBJ databases">
        <title>Isolation of gut microbiota from human fecal samples.</title>
        <authorList>
            <person name="Pamer E.G."/>
            <person name="Barat B."/>
            <person name="Waligurski E."/>
            <person name="Medina S."/>
            <person name="Paddock L."/>
            <person name="Mostad J."/>
        </authorList>
    </citation>
    <scope>NUCLEOTIDE SEQUENCE [LARGE SCALE GENOMIC DNA]</scope>
    <source>
        <strain evidence="2 3">DFI.9.73</strain>
    </source>
</reference>
<dbReference type="RefSeq" id="WP_256191419.1">
    <property type="nucleotide sequence ID" value="NZ_CATZHN010000011.1"/>
</dbReference>
<proteinExistence type="predicted"/>
<dbReference type="InterPro" id="IPR002934">
    <property type="entry name" value="Polymerase_NTP_transf_dom"/>
</dbReference>
<feature type="domain" description="Polymerase nucleotidyl transferase" evidence="1">
    <location>
        <begin position="12"/>
        <end position="55"/>
    </location>
</feature>
<evidence type="ECO:0000259" key="1">
    <source>
        <dbReference type="Pfam" id="PF01909"/>
    </source>
</evidence>
<name>A0ABT1RUI7_9FIRM</name>
<dbReference type="Pfam" id="PF01909">
    <property type="entry name" value="NTP_transf_2"/>
    <property type="match status" value="1"/>
</dbReference>
<dbReference type="CDD" id="cd05403">
    <property type="entry name" value="NT_KNTase_like"/>
    <property type="match status" value="1"/>
</dbReference>
<protein>
    <submittedName>
        <fullName evidence="2">Nucleotidyltransferase domain-containing protein</fullName>
    </submittedName>
</protein>
<dbReference type="Proteomes" id="UP001524473">
    <property type="component" value="Unassembled WGS sequence"/>
</dbReference>
<gene>
    <name evidence="2" type="ORF">NE695_00015</name>
</gene>
<comment type="caution">
    <text evidence="2">The sequence shown here is derived from an EMBL/GenBank/DDBJ whole genome shotgun (WGS) entry which is preliminary data.</text>
</comment>
<dbReference type="InterPro" id="IPR043519">
    <property type="entry name" value="NT_sf"/>
</dbReference>
<organism evidence="2 3">
    <name type="scientific">Neglectibacter timonensis</name>
    <dbReference type="NCBI Taxonomy" id="1776382"/>
    <lineage>
        <taxon>Bacteria</taxon>
        <taxon>Bacillati</taxon>
        <taxon>Bacillota</taxon>
        <taxon>Clostridia</taxon>
        <taxon>Eubacteriales</taxon>
        <taxon>Oscillospiraceae</taxon>
        <taxon>Neglectibacter</taxon>
    </lineage>
</organism>
<evidence type="ECO:0000313" key="2">
    <source>
        <dbReference type="EMBL" id="MCQ4838295.1"/>
    </source>
</evidence>